<evidence type="ECO:0000256" key="5">
    <source>
        <dbReference type="ARBA" id="ARBA00022989"/>
    </source>
</evidence>
<sequence length="323" mass="35570">MGIIILKILAILVPLLISIAYLTLAERKVLGYIQCRKGPNVVGVYGLLQPLADGLKLFLKEIIIPNHANIFIYIMAPILSLTLAFVAWGVIPYGQGIVFSDLGIGILYLFAVSSISVYAILMSGWSSNSKYAFLGAIRAAAQMISYEVSIGLIIISVVLCVGSLNLTEIVLTQKPIWFIIPLFPAAIMFFVSALAETNRVPFDLTEGESELVSGYNVEYSSMSFALFFLAEYAHIILMSTFGVILFLGGWMVTSNANIFIVSPILGLKVSIIIFLFIWVRASYPRIRYDQLMVLLWKSYLPLSLAFVVLVSGILIGFNALPPY</sequence>
<dbReference type="NCBIfam" id="NF004741">
    <property type="entry name" value="PRK06076.1-2"/>
    <property type="match status" value="1"/>
</dbReference>
<keyword evidence="5 9" id="KW-1133">Transmembrane helix</keyword>
<feature type="transmembrane region" description="Helical" evidence="9">
    <location>
        <begin position="299"/>
        <end position="320"/>
    </location>
</feature>
<feature type="transmembrane region" description="Helical" evidence="9">
    <location>
        <begin position="71"/>
        <end position="91"/>
    </location>
</feature>
<dbReference type="InterPro" id="IPR018086">
    <property type="entry name" value="NADH_UbQ_OxRdtase_su1_CS"/>
</dbReference>
<dbReference type="PANTHER" id="PTHR11432:SF3">
    <property type="entry name" value="NADH-UBIQUINONE OXIDOREDUCTASE CHAIN 1"/>
    <property type="match status" value="1"/>
</dbReference>
<feature type="transmembrane region" description="Helical" evidence="9">
    <location>
        <begin position="258"/>
        <end position="279"/>
    </location>
</feature>
<evidence type="ECO:0000256" key="8">
    <source>
        <dbReference type="RuleBase" id="RU000473"/>
    </source>
</evidence>
<evidence type="ECO:0000256" key="1">
    <source>
        <dbReference type="ARBA" id="ARBA00004141"/>
    </source>
</evidence>
<dbReference type="GO" id="GO:0009060">
    <property type="term" value="P:aerobic respiration"/>
    <property type="evidence" value="ECO:0007669"/>
    <property type="project" value="TreeGrafter"/>
</dbReference>
<evidence type="ECO:0000256" key="2">
    <source>
        <dbReference type="ARBA" id="ARBA00010535"/>
    </source>
</evidence>
<dbReference type="HAMAP" id="MF_01350">
    <property type="entry name" value="NDH1_NuoH"/>
    <property type="match status" value="1"/>
</dbReference>
<evidence type="ECO:0000256" key="9">
    <source>
        <dbReference type="SAM" id="Phobius"/>
    </source>
</evidence>
<keyword evidence="7" id="KW-0520">NAD</keyword>
<name>I6PBM0_9METZ</name>
<dbReference type="EMBL" id="JQ302311">
    <property type="protein sequence ID" value="AFH09357.1"/>
    <property type="molecule type" value="Genomic_DNA"/>
</dbReference>
<dbReference type="GO" id="GO:0005743">
    <property type="term" value="C:mitochondrial inner membrane"/>
    <property type="evidence" value="ECO:0007669"/>
    <property type="project" value="UniProtKB-SubCell"/>
</dbReference>
<evidence type="ECO:0000256" key="3">
    <source>
        <dbReference type="ARBA" id="ARBA00021009"/>
    </source>
</evidence>
<dbReference type="AlphaFoldDB" id="I6PBM0"/>
<dbReference type="InterPro" id="IPR001694">
    <property type="entry name" value="NADH_UbQ_OxRdtase_su1/FPO"/>
</dbReference>
<dbReference type="PROSITE" id="PS00667">
    <property type="entry name" value="COMPLEX1_ND1_1"/>
    <property type="match status" value="1"/>
</dbReference>
<organism evidence="10">
    <name type="scientific">Corvomeyenia sp. DVL-2012</name>
    <dbReference type="NCBI Taxonomy" id="1144270"/>
    <lineage>
        <taxon>Eukaryota</taxon>
        <taxon>Metazoa</taxon>
        <taxon>Porifera</taxon>
        <taxon>Demospongiae</taxon>
        <taxon>Heteroscleromorpha</taxon>
        <taxon>Spongillida</taxon>
        <taxon>Metaniidae</taxon>
        <taxon>Corvomeyenia</taxon>
    </lineage>
</organism>
<evidence type="ECO:0000313" key="10">
    <source>
        <dbReference type="EMBL" id="AFH09357.1"/>
    </source>
</evidence>
<keyword evidence="8" id="KW-0830">Ubiquinone</keyword>
<protein>
    <recommendedName>
        <fullName evidence="3 8">NADH-ubiquinone oxidoreductase chain 1</fullName>
        <ecNumber evidence="8">7.1.1.2</ecNumber>
    </recommendedName>
</protein>
<feature type="transmembrane region" description="Helical" evidence="9">
    <location>
        <begin position="143"/>
        <end position="164"/>
    </location>
</feature>
<evidence type="ECO:0000256" key="6">
    <source>
        <dbReference type="ARBA" id="ARBA00023136"/>
    </source>
</evidence>
<feature type="transmembrane region" description="Helical" evidence="9">
    <location>
        <begin position="97"/>
        <end position="122"/>
    </location>
</feature>
<comment type="subcellular location">
    <subcellularLocation>
        <location evidence="1">Membrane</location>
        <topology evidence="1">Multi-pass membrane protein</topology>
    </subcellularLocation>
    <subcellularLocation>
        <location evidence="7">Mitochondrion inner membrane</location>
        <topology evidence="7">Multi-pass membrane protein</topology>
    </subcellularLocation>
</comment>
<reference evidence="10" key="1">
    <citation type="journal article" date="2012" name="Gene">
        <title>Small inverted repeats drive mitochondrial genome evolution in Lake Baikal sponges.</title>
        <authorList>
            <person name="Lavrov D.V."/>
            <person name="Maikova O.O."/>
            <person name="Pett W."/>
            <person name="Belikov S.I."/>
        </authorList>
    </citation>
    <scope>NUCLEOTIDE SEQUENCE</scope>
</reference>
<accession>I6PBM0</accession>
<evidence type="ECO:0000256" key="7">
    <source>
        <dbReference type="RuleBase" id="RU000471"/>
    </source>
</evidence>
<geneLocation type="mitochondrion" evidence="10"/>
<dbReference type="EC" id="7.1.1.2" evidence="8"/>
<feature type="transmembrane region" description="Helical" evidence="9">
    <location>
        <begin position="176"/>
        <end position="195"/>
    </location>
</feature>
<keyword evidence="4 7" id="KW-0812">Transmembrane</keyword>
<dbReference type="GO" id="GO:0003954">
    <property type="term" value="F:NADH dehydrogenase activity"/>
    <property type="evidence" value="ECO:0007669"/>
    <property type="project" value="TreeGrafter"/>
</dbReference>
<gene>
    <name evidence="10" type="primary">nad1</name>
</gene>
<evidence type="ECO:0000256" key="4">
    <source>
        <dbReference type="ARBA" id="ARBA00022692"/>
    </source>
</evidence>
<feature type="transmembrane region" description="Helical" evidence="9">
    <location>
        <begin position="232"/>
        <end position="252"/>
    </location>
</feature>
<comment type="similarity">
    <text evidence="2 7">Belongs to the complex I subunit 1 family.</text>
</comment>
<comment type="catalytic activity">
    <reaction evidence="8">
        <text>a ubiquinone + NADH + 5 H(+)(in) = a ubiquinol + NAD(+) + 4 H(+)(out)</text>
        <dbReference type="Rhea" id="RHEA:29091"/>
        <dbReference type="Rhea" id="RHEA-COMP:9565"/>
        <dbReference type="Rhea" id="RHEA-COMP:9566"/>
        <dbReference type="ChEBI" id="CHEBI:15378"/>
        <dbReference type="ChEBI" id="CHEBI:16389"/>
        <dbReference type="ChEBI" id="CHEBI:17976"/>
        <dbReference type="ChEBI" id="CHEBI:57540"/>
        <dbReference type="ChEBI" id="CHEBI:57945"/>
        <dbReference type="EC" id="7.1.1.2"/>
    </reaction>
</comment>
<dbReference type="GO" id="GO:0008137">
    <property type="term" value="F:NADH dehydrogenase (ubiquinone) activity"/>
    <property type="evidence" value="ECO:0007669"/>
    <property type="project" value="UniProtKB-EC"/>
</dbReference>
<dbReference type="PANTHER" id="PTHR11432">
    <property type="entry name" value="NADH DEHYDROGENASE SUBUNIT 1"/>
    <property type="match status" value="1"/>
</dbReference>
<keyword evidence="10" id="KW-0560">Oxidoreductase</keyword>
<dbReference type="PROSITE" id="PS00668">
    <property type="entry name" value="COMPLEX1_ND1_2"/>
    <property type="match status" value="1"/>
</dbReference>
<proteinExistence type="inferred from homology"/>
<keyword evidence="6 9" id="KW-0472">Membrane</keyword>
<keyword evidence="8 10" id="KW-0496">Mitochondrion</keyword>
<dbReference type="Pfam" id="PF00146">
    <property type="entry name" value="NADHdh"/>
    <property type="match status" value="1"/>
</dbReference>